<comment type="caution">
    <text evidence="2">The sequence shown here is derived from an EMBL/GenBank/DDBJ whole genome shotgun (WGS) entry which is preliminary data.</text>
</comment>
<feature type="transmembrane region" description="Helical" evidence="1">
    <location>
        <begin position="258"/>
        <end position="279"/>
    </location>
</feature>
<dbReference type="EMBL" id="JACHMN010000002">
    <property type="protein sequence ID" value="MBB5868773.1"/>
    <property type="molecule type" value="Genomic_DNA"/>
</dbReference>
<dbReference type="AlphaFoldDB" id="A0A841BP96"/>
<reference evidence="2 3" key="1">
    <citation type="submission" date="2020-08" db="EMBL/GenBank/DDBJ databases">
        <title>Sequencing the genomes of 1000 actinobacteria strains.</title>
        <authorList>
            <person name="Klenk H.-P."/>
        </authorList>
    </citation>
    <scope>NUCLEOTIDE SEQUENCE [LARGE SCALE GENOMIC DNA]</scope>
    <source>
        <strain evidence="2 3">DSM 45362</strain>
    </source>
</reference>
<feature type="transmembrane region" description="Helical" evidence="1">
    <location>
        <begin position="225"/>
        <end position="246"/>
    </location>
</feature>
<keyword evidence="3" id="KW-1185">Reference proteome</keyword>
<dbReference type="RefSeq" id="WP_184834959.1">
    <property type="nucleotide sequence ID" value="NZ_JACHMN010000002.1"/>
</dbReference>
<accession>A0A841BP96</accession>
<feature type="transmembrane region" description="Helical" evidence="1">
    <location>
        <begin position="55"/>
        <end position="74"/>
    </location>
</feature>
<sequence length="350" mass="36663">MAGRMLRWGLPRDPRAVPHLLAFVVTAVATVLVVRGALAATGYPQIGGGGLHVAHVLWGGLLMTVAIGTLLSFVGPVARPLAAIVGGIGFGLFIDEVGKFVTADTDYFYRPAVAIMYVVLVLLVLGMHWLHGRRPLQPAEYLASALDEAVAGVAGGLDDQRRDEARQRLALAGGLPGSAAVGDLLDQIPHDPSELIDPTRAVARRLRWLNRIWTAPMALSLTKGLLVLQTLATLVTLLVLGLIALLEPGEQIAEAESFATAASTAGATASAICVIIGTLRRKREPASALAWLQRAVLVDLLVTRVFAFALEEFAAVPSVLLDLAMLTVLGVAQARAQASAVSPAAPPSSS</sequence>
<feature type="transmembrane region" description="Helical" evidence="1">
    <location>
        <begin position="81"/>
        <end position="101"/>
    </location>
</feature>
<keyword evidence="1" id="KW-0472">Membrane</keyword>
<protein>
    <submittedName>
        <fullName evidence="2">Uncharacterized protein</fullName>
    </submittedName>
</protein>
<evidence type="ECO:0000313" key="2">
    <source>
        <dbReference type="EMBL" id="MBB5868773.1"/>
    </source>
</evidence>
<name>A0A841BP96_9ACTN</name>
<evidence type="ECO:0000256" key="1">
    <source>
        <dbReference type="SAM" id="Phobius"/>
    </source>
</evidence>
<dbReference type="Proteomes" id="UP000587527">
    <property type="component" value="Unassembled WGS sequence"/>
</dbReference>
<organism evidence="2 3">
    <name type="scientific">Allocatelliglobosispora scoriae</name>
    <dbReference type="NCBI Taxonomy" id="643052"/>
    <lineage>
        <taxon>Bacteria</taxon>
        <taxon>Bacillati</taxon>
        <taxon>Actinomycetota</taxon>
        <taxon>Actinomycetes</taxon>
        <taxon>Micromonosporales</taxon>
        <taxon>Micromonosporaceae</taxon>
        <taxon>Allocatelliglobosispora</taxon>
    </lineage>
</organism>
<evidence type="ECO:0000313" key="3">
    <source>
        <dbReference type="Proteomes" id="UP000587527"/>
    </source>
</evidence>
<keyword evidence="1" id="KW-1133">Transmembrane helix</keyword>
<gene>
    <name evidence="2" type="ORF">F4553_002152</name>
</gene>
<feature type="transmembrane region" description="Helical" evidence="1">
    <location>
        <begin position="107"/>
        <end position="130"/>
    </location>
</feature>
<proteinExistence type="predicted"/>
<keyword evidence="1" id="KW-0812">Transmembrane</keyword>